<protein>
    <submittedName>
        <fullName evidence="1">Uncharacterized protein</fullName>
    </submittedName>
</protein>
<reference evidence="1 2" key="1">
    <citation type="submission" date="2012-05" db="EMBL/GenBank/DDBJ databases">
        <title>Recombination and specialization in a pathogen metapopulation.</title>
        <authorList>
            <person name="Gardiner A."/>
            <person name="Kemen E."/>
            <person name="Schultz-Larsen T."/>
            <person name="MacLean D."/>
            <person name="Van Oosterhout C."/>
            <person name="Jones J.D.G."/>
        </authorList>
    </citation>
    <scope>NUCLEOTIDE SEQUENCE [LARGE SCALE GENOMIC DNA]</scope>
    <source>
        <strain evidence="1 2">Ac Nc2</strain>
    </source>
</reference>
<name>A0A024G0F7_9STRA</name>
<accession>A0A024G0F7</accession>
<comment type="caution">
    <text evidence="1">The sequence shown here is derived from an EMBL/GenBank/DDBJ whole genome shotgun (WGS) entry which is preliminary data.</text>
</comment>
<sequence length="143" mass="16762">MGHEGKGRREFCCFHKISLYSALLAKRRAIFAFVWSFKRDDHFQAQYFYHFVFSSNLNQYGLSKLFLVGLYLSALSSDSYGLPDWTPSKPNSLPVFPSYLCQRIMQLGSRRHCSTSKKYFNECIYLLEAAIIDTPDNVWYRKN</sequence>
<dbReference type="AlphaFoldDB" id="A0A024G0F7"/>
<organism evidence="1 2">
    <name type="scientific">Albugo candida</name>
    <dbReference type="NCBI Taxonomy" id="65357"/>
    <lineage>
        <taxon>Eukaryota</taxon>
        <taxon>Sar</taxon>
        <taxon>Stramenopiles</taxon>
        <taxon>Oomycota</taxon>
        <taxon>Peronosporomycetes</taxon>
        <taxon>Albuginales</taxon>
        <taxon>Albuginaceae</taxon>
        <taxon>Albugo</taxon>
    </lineage>
</organism>
<dbReference type="Proteomes" id="UP000053237">
    <property type="component" value="Unassembled WGS sequence"/>
</dbReference>
<proteinExistence type="predicted"/>
<evidence type="ECO:0000313" key="1">
    <source>
        <dbReference type="EMBL" id="CCI40322.1"/>
    </source>
</evidence>
<dbReference type="InParanoid" id="A0A024G0F7"/>
<gene>
    <name evidence="1" type="ORF">BN9_011060</name>
</gene>
<keyword evidence="2" id="KW-1185">Reference proteome</keyword>
<dbReference type="EMBL" id="CAIX01000007">
    <property type="protein sequence ID" value="CCI40322.1"/>
    <property type="molecule type" value="Genomic_DNA"/>
</dbReference>
<evidence type="ECO:0000313" key="2">
    <source>
        <dbReference type="Proteomes" id="UP000053237"/>
    </source>
</evidence>